<keyword evidence="4 7" id="KW-0547">Nucleotide-binding</keyword>
<feature type="region of interest" description="Disordered" evidence="9">
    <location>
        <begin position="1"/>
        <end position="129"/>
    </location>
</feature>
<keyword evidence="2" id="KW-0597">Phosphoprotein</keyword>
<feature type="compositionally biased region" description="Polar residues" evidence="9">
    <location>
        <begin position="1"/>
        <end position="10"/>
    </location>
</feature>
<dbReference type="SMART" id="SM00220">
    <property type="entry name" value="S_TKc"/>
    <property type="match status" value="1"/>
</dbReference>
<dbReference type="InterPro" id="IPR008271">
    <property type="entry name" value="Ser/Thr_kinase_AS"/>
</dbReference>
<dbReference type="GO" id="GO:0004674">
    <property type="term" value="F:protein serine/threonine kinase activity"/>
    <property type="evidence" value="ECO:0007669"/>
    <property type="project" value="UniProtKB-KW"/>
</dbReference>
<keyword evidence="1 8" id="KW-0723">Serine/threonine-protein kinase</keyword>
<gene>
    <name evidence="12" type="ORF">XELAEV_18006842mg</name>
</gene>
<dbReference type="GO" id="GO:0005524">
    <property type="term" value="F:ATP binding"/>
    <property type="evidence" value="ECO:0007669"/>
    <property type="project" value="UniProtKB-UniRule"/>
</dbReference>
<dbReference type="InterPro" id="IPR011009">
    <property type="entry name" value="Kinase-like_dom_sf"/>
</dbReference>
<feature type="compositionally biased region" description="Basic and acidic residues" evidence="9">
    <location>
        <begin position="34"/>
        <end position="50"/>
    </location>
</feature>
<protein>
    <recommendedName>
        <fullName evidence="14">Protein kinase domain-containing protein</fullName>
    </recommendedName>
</protein>
<feature type="compositionally biased region" description="Basic and acidic residues" evidence="9">
    <location>
        <begin position="70"/>
        <end position="100"/>
    </location>
</feature>
<dbReference type="Gene3D" id="3.30.200.20">
    <property type="entry name" value="Phosphorylase Kinase, domain 1"/>
    <property type="match status" value="1"/>
</dbReference>
<proteinExistence type="inferred from homology"/>
<evidence type="ECO:0000259" key="10">
    <source>
        <dbReference type="PROSITE" id="PS50011"/>
    </source>
</evidence>
<dbReference type="FunFam" id="1.10.510.10:FF:000210">
    <property type="entry name" value="Non-specific serine/threonine protein kinase"/>
    <property type="match status" value="1"/>
</dbReference>
<evidence type="ECO:0000256" key="4">
    <source>
        <dbReference type="ARBA" id="ARBA00022741"/>
    </source>
</evidence>
<dbReference type="PROSITE" id="PS00107">
    <property type="entry name" value="PROTEIN_KINASE_ATP"/>
    <property type="match status" value="1"/>
</dbReference>
<dbReference type="Proteomes" id="UP000694892">
    <property type="component" value="Chromosome 1L"/>
</dbReference>
<name>A0A974I450_XENLA</name>
<evidence type="ECO:0000256" key="9">
    <source>
        <dbReference type="SAM" id="MobiDB-lite"/>
    </source>
</evidence>
<evidence type="ECO:0000256" key="7">
    <source>
        <dbReference type="PROSITE-ProRule" id="PRU10141"/>
    </source>
</evidence>
<accession>A0A974I450</accession>
<keyword evidence="5" id="KW-0418">Kinase</keyword>
<dbReference type="InterPro" id="IPR000719">
    <property type="entry name" value="Prot_kinase_dom"/>
</dbReference>
<evidence type="ECO:0000313" key="12">
    <source>
        <dbReference type="EMBL" id="OCU01060.1"/>
    </source>
</evidence>
<reference evidence="13" key="1">
    <citation type="journal article" date="2016" name="Nature">
        <title>Genome evolution in the allotetraploid frog Xenopus laevis.</title>
        <authorList>
            <person name="Session A.M."/>
            <person name="Uno Y."/>
            <person name="Kwon T."/>
            <person name="Chapman J.A."/>
            <person name="Toyoda A."/>
            <person name="Takahashi S."/>
            <person name="Fukui A."/>
            <person name="Hikosaka A."/>
            <person name="Suzuki A."/>
            <person name="Kondo M."/>
            <person name="van Heeringen S.J."/>
            <person name="Quigley I."/>
            <person name="Heinz S."/>
            <person name="Ogino H."/>
            <person name="Ochi H."/>
            <person name="Hellsten U."/>
            <person name="Lyons J.B."/>
            <person name="Simakov O."/>
            <person name="Putnam N."/>
            <person name="Stites J."/>
            <person name="Kuroki Y."/>
            <person name="Tanaka T."/>
            <person name="Michiue T."/>
            <person name="Watanabe M."/>
            <person name="Bogdanovic O."/>
            <person name="Lister R."/>
            <person name="Georgiou G."/>
            <person name="Paranjpe S.S."/>
            <person name="van Kruijsbergen I."/>
            <person name="Shu S."/>
            <person name="Carlson J."/>
            <person name="Kinoshita T."/>
            <person name="Ohta Y."/>
            <person name="Mawaribuchi S."/>
            <person name="Jenkins J."/>
            <person name="Grimwood J."/>
            <person name="Schmutz J."/>
            <person name="Mitros T."/>
            <person name="Mozaffari S.V."/>
            <person name="Suzuki Y."/>
            <person name="Haramoto Y."/>
            <person name="Yamamoto T.S."/>
            <person name="Takagi C."/>
            <person name="Heald R."/>
            <person name="Miller K."/>
            <person name="Haudenschild C."/>
            <person name="Kitzman J."/>
            <person name="Nakayama T."/>
            <person name="Izutsu Y."/>
            <person name="Robert J."/>
            <person name="Fortriede J."/>
            <person name="Burns K."/>
            <person name="Lotay V."/>
            <person name="Karimi K."/>
            <person name="Yasuoka Y."/>
            <person name="Dichmann D.S."/>
            <person name="Flajnik M.F."/>
            <person name="Houston D.W."/>
            <person name="Shendure J."/>
            <person name="DuPasquier L."/>
            <person name="Vize P.D."/>
            <person name="Zorn A.M."/>
            <person name="Ito M."/>
            <person name="Marcotte E.M."/>
            <person name="Wallingford J.B."/>
            <person name="Ito Y."/>
            <person name="Asashima M."/>
            <person name="Ueno N."/>
            <person name="Matsuda Y."/>
            <person name="Veenstra G.J."/>
            <person name="Fujiyama A."/>
            <person name="Harland R.M."/>
            <person name="Taira M."/>
            <person name="Rokhsar D.S."/>
        </authorList>
    </citation>
    <scope>NUCLEOTIDE SEQUENCE [LARGE SCALE GENOMIC DNA]</scope>
    <source>
        <strain evidence="13">J</strain>
    </source>
</reference>
<evidence type="ECO:0000256" key="6">
    <source>
        <dbReference type="ARBA" id="ARBA00022840"/>
    </source>
</evidence>
<comment type="similarity">
    <text evidence="8">Belongs to the protein kinase superfamily.</text>
</comment>
<dbReference type="InterPro" id="IPR017441">
    <property type="entry name" value="Protein_kinase_ATP_BS"/>
</dbReference>
<dbReference type="AlphaFoldDB" id="A0A974I450"/>
<evidence type="ECO:0008006" key="14">
    <source>
        <dbReference type="Google" id="ProtNLM"/>
    </source>
</evidence>
<dbReference type="SUPFAM" id="SSF56112">
    <property type="entry name" value="Protein kinase-like (PK-like)"/>
    <property type="match status" value="1"/>
</dbReference>
<keyword evidence="3" id="KW-0808">Transferase</keyword>
<dbReference type="PANTHER" id="PTHR24351">
    <property type="entry name" value="RIBOSOMAL PROTEIN S6 KINASE"/>
    <property type="match status" value="1"/>
</dbReference>
<evidence type="ECO:0000256" key="8">
    <source>
        <dbReference type="RuleBase" id="RU000304"/>
    </source>
</evidence>
<dbReference type="PROSITE" id="PS50011">
    <property type="entry name" value="PROTEIN_KINASE_DOM"/>
    <property type="match status" value="1"/>
</dbReference>
<evidence type="ECO:0000256" key="2">
    <source>
        <dbReference type="ARBA" id="ARBA00022553"/>
    </source>
</evidence>
<evidence type="ECO:0000259" key="11">
    <source>
        <dbReference type="PROSITE" id="PS51285"/>
    </source>
</evidence>
<keyword evidence="6 7" id="KW-0067">ATP-binding</keyword>
<evidence type="ECO:0000256" key="5">
    <source>
        <dbReference type="ARBA" id="ARBA00022777"/>
    </source>
</evidence>
<feature type="binding site" evidence="7">
    <location>
        <position position="166"/>
    </location>
    <ligand>
        <name>ATP</name>
        <dbReference type="ChEBI" id="CHEBI:30616"/>
    </ligand>
</feature>
<feature type="domain" description="Protein kinase" evidence="10">
    <location>
        <begin position="137"/>
        <end position="389"/>
    </location>
</feature>
<sequence>MGGSKQTPSRGLTRKRKMKEKSEQVPKNIKVIRTKMEDKNLHQEEQAKEKNSKKRAREPTEAHRLKHKKERGESSKRIKVMTNKEEERSHNSRAEHEKKEKSRKRKADPAEEEASGSGVKKPCVPAKKPNPHKIKNYEFHMELGNGTFGKVMLASLANCREQVAIKVMQKKDQQAYVNMILAEARTLRTSEGCPFLCRGYAAFQTKLHAFLVMERVRGGNLQDLIDMEGQLTRDSIIFYSAEVIVGLQYLHSRGIVHRDLKPPNILLSAEGHVKIADFGTVAEGIFPGMKAYGLFGTYYFMAPEILSRTGYDAGVDWWAFAVMLYKMATRRYPFSQNSIQKLIHSVMYEQPLFPVNFSSDFRELLQELLEKNPNKRLGTTGDIRQHQFYRSVDWTALENMKISPPAKPRAVSTSLQ</sequence>
<organism evidence="12 13">
    <name type="scientific">Xenopus laevis</name>
    <name type="common">African clawed frog</name>
    <dbReference type="NCBI Taxonomy" id="8355"/>
    <lineage>
        <taxon>Eukaryota</taxon>
        <taxon>Metazoa</taxon>
        <taxon>Chordata</taxon>
        <taxon>Craniata</taxon>
        <taxon>Vertebrata</taxon>
        <taxon>Euteleostomi</taxon>
        <taxon>Amphibia</taxon>
        <taxon>Batrachia</taxon>
        <taxon>Anura</taxon>
        <taxon>Pipoidea</taxon>
        <taxon>Pipidae</taxon>
        <taxon>Xenopodinae</taxon>
        <taxon>Xenopus</taxon>
        <taxon>Xenopus</taxon>
    </lineage>
</organism>
<dbReference type="Pfam" id="PF00069">
    <property type="entry name" value="Pkinase"/>
    <property type="match status" value="1"/>
</dbReference>
<dbReference type="InterPro" id="IPR000961">
    <property type="entry name" value="AGC-kinase_C"/>
</dbReference>
<evidence type="ECO:0000313" key="13">
    <source>
        <dbReference type="Proteomes" id="UP000694892"/>
    </source>
</evidence>
<evidence type="ECO:0000256" key="3">
    <source>
        <dbReference type="ARBA" id="ARBA00022679"/>
    </source>
</evidence>
<feature type="domain" description="AGC-kinase C-terminal" evidence="11">
    <location>
        <begin position="390"/>
        <end position="416"/>
    </location>
</feature>
<evidence type="ECO:0000256" key="1">
    <source>
        <dbReference type="ARBA" id="ARBA00022527"/>
    </source>
</evidence>
<dbReference type="Gene3D" id="1.10.510.10">
    <property type="entry name" value="Transferase(Phosphotransferase) domain 1"/>
    <property type="match status" value="1"/>
</dbReference>
<dbReference type="PROSITE" id="PS51285">
    <property type="entry name" value="AGC_KINASE_CTER"/>
    <property type="match status" value="1"/>
</dbReference>
<dbReference type="EMBL" id="CM004466">
    <property type="protein sequence ID" value="OCU01060.1"/>
    <property type="molecule type" value="Genomic_DNA"/>
</dbReference>
<dbReference type="OMA" id="YEFHMEL"/>
<dbReference type="PROSITE" id="PS00108">
    <property type="entry name" value="PROTEIN_KINASE_ST"/>
    <property type="match status" value="1"/>
</dbReference>